<proteinExistence type="predicted"/>
<dbReference type="EMBL" id="JAVRAF010000022">
    <property type="protein sequence ID" value="MDX8305562.1"/>
    <property type="molecule type" value="Genomic_DNA"/>
</dbReference>
<dbReference type="AlphaFoldDB" id="A0AAW9FLV5"/>
<sequence length="306" mass="34218">MAVPQAFTDFDINAATVALWVFKKSSRPGAAPVFTGRWVQTDEALDGALKQAVIQERARILEVNEYSLLAQNNEDSALRIDGLLTHAGLLTAQMAAELGTKKVRDLKDVQNSDFYAIKLVSNDSILYAVRKTDASWKSKKAVNYLTVLFQDDELTLQESPSFAVSRHVDFFVIEDDVLMTNKAAFESVLNYKQAHADDFIALQAEQGFSSLFSSIAPLVTFVGTNKLHLRRVCAIRQKGHYRNAAFMNKLRQTHQQFGLILTFDGQGRIDPTEESCADIIRAFLDHRLTSPFSENVYDVPDATPIH</sequence>
<organism evidence="1">
    <name type="scientific">Agrobacterium rosae</name>
    <dbReference type="NCBI Taxonomy" id="1972867"/>
    <lineage>
        <taxon>Bacteria</taxon>
        <taxon>Pseudomonadati</taxon>
        <taxon>Pseudomonadota</taxon>
        <taxon>Alphaproteobacteria</taxon>
        <taxon>Hyphomicrobiales</taxon>
        <taxon>Rhizobiaceae</taxon>
        <taxon>Rhizobium/Agrobacterium group</taxon>
        <taxon>Agrobacterium</taxon>
    </lineage>
</organism>
<evidence type="ECO:0000313" key="1">
    <source>
        <dbReference type="EMBL" id="MDX8305562.1"/>
    </source>
</evidence>
<gene>
    <name evidence="1" type="ORF">RMR22_25315</name>
</gene>
<dbReference type="Pfam" id="PF16162">
    <property type="entry name" value="KwaB"/>
    <property type="match status" value="1"/>
</dbReference>
<reference evidence="1" key="1">
    <citation type="journal article" date="2023" name="Phytobiomes J">
        <title>Deciphering the key players within the bacterial microbiota associated with aerial crown gall tumors on rhododendron: Insights into the gallobiome.</title>
        <authorList>
            <person name="Kuzmanovic N."/>
            <person name="Nesme J."/>
            <person name="Wolf J."/>
            <person name="Neumann-Schaal M."/>
            <person name="Petersen J."/>
            <person name="Fernandez-Gnecco G."/>
            <person name="Sproeer C."/>
            <person name="Bunk B."/>
            <person name="Overmann J."/>
            <person name="Sorensen S.J."/>
            <person name="Idczak E."/>
            <person name="Smalla K."/>
        </authorList>
    </citation>
    <scope>NUCLEOTIDE SEQUENCE</scope>
    <source>
        <strain evidence="1">Rho-11.1</strain>
    </source>
</reference>
<accession>A0AAW9FLV5</accession>
<dbReference type="InterPro" id="IPR032359">
    <property type="entry name" value="KwaB-like"/>
</dbReference>
<protein>
    <submittedName>
        <fullName evidence="1">DUF4868 domain-containing protein</fullName>
    </submittedName>
</protein>
<name>A0AAW9FLV5_9HYPH</name>
<comment type="caution">
    <text evidence="1">The sequence shown here is derived from an EMBL/GenBank/DDBJ whole genome shotgun (WGS) entry which is preliminary data.</text>
</comment>
<dbReference type="RefSeq" id="WP_320203682.1">
    <property type="nucleotide sequence ID" value="NZ_CP192785.1"/>
</dbReference>